<evidence type="ECO:0000313" key="2">
    <source>
        <dbReference type="Proteomes" id="UP000593575"/>
    </source>
</evidence>
<evidence type="ECO:0000313" key="1">
    <source>
        <dbReference type="EMBL" id="MBA0842578.1"/>
    </source>
</evidence>
<protein>
    <submittedName>
        <fullName evidence="1">Uncharacterized protein</fullName>
    </submittedName>
</protein>
<dbReference type="AlphaFoldDB" id="A0A7J9K7Z5"/>
<name>A0A7J9K7Z5_9ROSI</name>
<gene>
    <name evidence="1" type="ORF">Goarm_002398</name>
</gene>
<dbReference type="EMBL" id="JABFAE010000012">
    <property type="protein sequence ID" value="MBA0842578.1"/>
    <property type="molecule type" value="Genomic_DNA"/>
</dbReference>
<proteinExistence type="predicted"/>
<keyword evidence="2" id="KW-1185">Reference proteome</keyword>
<sequence length="35" mass="4242">MTMTCGVKRMFYLYGRDLSLYQEHIRMTYSNFATL</sequence>
<dbReference type="Proteomes" id="UP000593575">
    <property type="component" value="Unassembled WGS sequence"/>
</dbReference>
<comment type="caution">
    <text evidence="1">The sequence shown here is derived from an EMBL/GenBank/DDBJ whole genome shotgun (WGS) entry which is preliminary data.</text>
</comment>
<organism evidence="1 2">
    <name type="scientific">Gossypium armourianum</name>
    <dbReference type="NCBI Taxonomy" id="34283"/>
    <lineage>
        <taxon>Eukaryota</taxon>
        <taxon>Viridiplantae</taxon>
        <taxon>Streptophyta</taxon>
        <taxon>Embryophyta</taxon>
        <taxon>Tracheophyta</taxon>
        <taxon>Spermatophyta</taxon>
        <taxon>Magnoliopsida</taxon>
        <taxon>eudicotyledons</taxon>
        <taxon>Gunneridae</taxon>
        <taxon>Pentapetalae</taxon>
        <taxon>rosids</taxon>
        <taxon>malvids</taxon>
        <taxon>Malvales</taxon>
        <taxon>Malvaceae</taxon>
        <taxon>Malvoideae</taxon>
        <taxon>Gossypium</taxon>
    </lineage>
</organism>
<reference evidence="1 2" key="1">
    <citation type="journal article" date="2019" name="Genome Biol. Evol.">
        <title>Insights into the evolution of the New World diploid cottons (Gossypium, subgenus Houzingenia) based on genome sequencing.</title>
        <authorList>
            <person name="Grover C.E."/>
            <person name="Arick M.A. 2nd"/>
            <person name="Thrash A."/>
            <person name="Conover J.L."/>
            <person name="Sanders W.S."/>
            <person name="Peterson D.G."/>
            <person name="Frelichowski J.E."/>
            <person name="Scheffler J.A."/>
            <person name="Scheffler B.E."/>
            <person name="Wendel J.F."/>
        </authorList>
    </citation>
    <scope>NUCLEOTIDE SEQUENCE [LARGE SCALE GENOMIC DNA]</scope>
    <source>
        <strain evidence="1">6</strain>
        <tissue evidence="1">Leaf</tissue>
    </source>
</reference>
<accession>A0A7J9K7Z5</accession>